<evidence type="ECO:0000313" key="2">
    <source>
        <dbReference type="EMBL" id="GAB67094.1"/>
    </source>
</evidence>
<dbReference type="GO" id="GO:0042765">
    <property type="term" value="C:GPI-anchor transamidase complex"/>
    <property type="evidence" value="ECO:0007669"/>
    <property type="project" value="InterPro"/>
</dbReference>
<dbReference type="eggNOG" id="KOG3566">
    <property type="taxonomic scope" value="Eukaryota"/>
</dbReference>
<dbReference type="InterPro" id="IPR007246">
    <property type="entry name" value="Gaa1"/>
</dbReference>
<evidence type="ECO:0008006" key="4">
    <source>
        <dbReference type="Google" id="ProtNLM"/>
    </source>
</evidence>
<gene>
    <name evidence="2" type="ORF">PCYB_111150</name>
</gene>
<dbReference type="AlphaFoldDB" id="K6UUJ5"/>
<reference evidence="2 3" key="1">
    <citation type="journal article" date="2012" name="Nat. Genet.">
        <title>Plasmodium cynomolgi genome sequences provide insight into Plasmodium vivax and the monkey malaria clade.</title>
        <authorList>
            <person name="Tachibana S."/>
            <person name="Sullivan S.A."/>
            <person name="Kawai S."/>
            <person name="Nakamura S."/>
            <person name="Kim H.R."/>
            <person name="Goto N."/>
            <person name="Arisue N."/>
            <person name="Palacpac N.M.Q."/>
            <person name="Honma H."/>
            <person name="Yagi M."/>
            <person name="Tougan T."/>
            <person name="Katakai Y."/>
            <person name="Kaneko O."/>
            <person name="Mita T."/>
            <person name="Kita K."/>
            <person name="Yasutomi Y."/>
            <person name="Sutton P.L."/>
            <person name="Shakhbatyan R."/>
            <person name="Horii T."/>
            <person name="Yasunaga T."/>
            <person name="Barnwell J.W."/>
            <person name="Escalante A.A."/>
            <person name="Carlton J.M."/>
            <person name="Tanabe K."/>
        </authorList>
    </citation>
    <scope>NUCLEOTIDE SEQUENCE [LARGE SCALE GENOMIC DNA]</scope>
    <source>
        <strain evidence="2 3">B</strain>
    </source>
</reference>
<evidence type="ECO:0000313" key="3">
    <source>
        <dbReference type="Proteomes" id="UP000006319"/>
    </source>
</evidence>
<dbReference type="Proteomes" id="UP000006319">
    <property type="component" value="Chromosome 11"/>
</dbReference>
<dbReference type="PhylomeDB" id="K6UUJ5"/>
<dbReference type="PANTHER" id="PTHR13304:SF0">
    <property type="entry name" value="GLYCOSYLPHOSPHATIDYLINOSITOL ANCHOR ATTACHMENT 1 PROTEIN"/>
    <property type="match status" value="1"/>
</dbReference>
<feature type="transmembrane region" description="Helical" evidence="1">
    <location>
        <begin position="635"/>
        <end position="655"/>
    </location>
</feature>
<name>K6UUJ5_PLACD</name>
<dbReference type="GeneID" id="14693459"/>
<protein>
    <recommendedName>
        <fullName evidence="4">Glycosylphosphatidylinositol anchor attachment 1 protein</fullName>
    </recommendedName>
</protein>
<keyword evidence="1" id="KW-0472">Membrane</keyword>
<organism evidence="2 3">
    <name type="scientific">Plasmodium cynomolgi (strain B)</name>
    <dbReference type="NCBI Taxonomy" id="1120755"/>
    <lineage>
        <taxon>Eukaryota</taxon>
        <taxon>Sar</taxon>
        <taxon>Alveolata</taxon>
        <taxon>Apicomplexa</taxon>
        <taxon>Aconoidasida</taxon>
        <taxon>Haemosporida</taxon>
        <taxon>Plasmodiidae</taxon>
        <taxon>Plasmodium</taxon>
        <taxon>Plasmodium (Plasmodium)</taxon>
    </lineage>
</organism>
<proteinExistence type="predicted"/>
<dbReference type="RefSeq" id="XP_004223041.1">
    <property type="nucleotide sequence ID" value="XM_004222993.1"/>
</dbReference>
<feature type="transmembrane region" description="Helical" evidence="1">
    <location>
        <begin position="603"/>
        <end position="623"/>
    </location>
</feature>
<dbReference type="OMA" id="NYMSKDI"/>
<dbReference type="GO" id="GO:0016255">
    <property type="term" value="P:attachment of GPI anchor to protein"/>
    <property type="evidence" value="ECO:0007669"/>
    <property type="project" value="TreeGrafter"/>
</dbReference>
<feature type="transmembrane region" description="Helical" evidence="1">
    <location>
        <begin position="20"/>
        <end position="41"/>
    </location>
</feature>
<feature type="transmembrane region" description="Helical" evidence="1">
    <location>
        <begin position="385"/>
        <end position="405"/>
    </location>
</feature>
<feature type="transmembrane region" description="Helical" evidence="1">
    <location>
        <begin position="441"/>
        <end position="464"/>
    </location>
</feature>
<dbReference type="PANTHER" id="PTHR13304">
    <property type="entry name" value="GLYCOSYLPHOSPHATIDYLINOSITOL ANCHOR ATTACHMENT 1 PROTEIN"/>
    <property type="match status" value="1"/>
</dbReference>
<accession>K6UUJ5</accession>
<keyword evidence="1" id="KW-0812">Transmembrane</keyword>
<keyword evidence="1" id="KW-1133">Transmembrane helix</keyword>
<keyword evidence="3" id="KW-1185">Reference proteome</keyword>
<dbReference type="KEGG" id="pcy:PCYB_111150"/>
<dbReference type="VEuPathDB" id="PlasmoDB:PCYB_111150"/>
<dbReference type="OrthoDB" id="445301at2759"/>
<evidence type="ECO:0000256" key="1">
    <source>
        <dbReference type="SAM" id="Phobius"/>
    </source>
</evidence>
<dbReference type="EMBL" id="DF157103">
    <property type="protein sequence ID" value="GAB67094.1"/>
    <property type="molecule type" value="Genomic_DNA"/>
</dbReference>
<dbReference type="Pfam" id="PF04114">
    <property type="entry name" value="Gaa1"/>
    <property type="match status" value="1"/>
</dbReference>
<sequence length="773" mass="89403">MGFSENPKFFLLVKKVLKKWKFIGITLSVVGFAYLCVFNKFSKKADLDSLIFSQFPGNSNLDKTHEDFLNYTSRYFSNYGSKEDIIDVINEYIRSMSPFVQTVKRRIRAKDGAKHGAKGGSKGGIKGDILVSTVPCKFCNNMENIIVVINFDYKERKNFHAISVGLTLINYFQSCNYMSKDIIFLFTNKEWLYSLGVQKFVEDFLYSNDVSNGRKALSRSAIIIEFDSVYPSHIHINYEGLNGLLPNLDFILLLTNELIYYNIPVKVESPHHAIFDMALERGYEKGHVYFLRENIAAFTAAGVSKIPLKNKMINLFNFTKAMESFIRSQSNTPEGFCHSSNFYFFDTIRRRVPISVYCYSVYLICAYAILKLLKGSILRSYTNLIVGLYGYVKTIFIISLPIYLFSTNDKIYELLSLEKKLPLCTEWHPDRYEVYVEIAHYWWEILILSVIVALVFNYVISCMVKKISNVNKYKKVQKIEKIVLLDKIKKLNNKINSIIGITHFYSNLNNEEVLASWGDISKLTKPKIVHSDDEEFLREKENRAVVKRLQDELDEVEKTLQLFDGGNVLYIFNSSVAPYSSIMNSMNCFYFIFVVLLSSLYNWSYSALFSVLFVIPVSILHNAKTNRKKVIQKTIILAFILLGLALVYPYEGFILSARHKLIRHLTNGFAKCQKYLAKSKLADTKYFPDFLEFLCSNKIFEPLHLNKYYLNNQDIKFNYSNDIKNEVLLNLYSMARNHYCIGSQVMCGSYSKTVTRFIYSFVINKKNYIGGPI</sequence>
<feature type="transmembrane region" description="Helical" evidence="1">
    <location>
        <begin position="354"/>
        <end position="373"/>
    </location>
</feature>